<evidence type="ECO:0000256" key="2">
    <source>
        <dbReference type="ARBA" id="ARBA00006671"/>
    </source>
</evidence>
<dbReference type="Gene3D" id="2.60.40.1090">
    <property type="entry name" value="Fimbrial-type adhesion domain"/>
    <property type="match status" value="1"/>
</dbReference>
<feature type="domain" description="Fimbrial-type adhesion" evidence="6">
    <location>
        <begin position="30"/>
        <end position="180"/>
    </location>
</feature>
<evidence type="ECO:0000259" key="6">
    <source>
        <dbReference type="Pfam" id="PF00419"/>
    </source>
</evidence>
<dbReference type="EMBL" id="CP047344">
    <property type="protein sequence ID" value="QIF93544.1"/>
    <property type="molecule type" value="Genomic_DNA"/>
</dbReference>
<accession>A0A6G6SFQ5</accession>
<dbReference type="Proteomes" id="UP000503287">
    <property type="component" value="Chromosome"/>
</dbReference>
<dbReference type="GO" id="GO:0043709">
    <property type="term" value="P:cell adhesion involved in single-species biofilm formation"/>
    <property type="evidence" value="ECO:0007669"/>
    <property type="project" value="TreeGrafter"/>
</dbReference>
<gene>
    <name evidence="7" type="ORF">GTH24_06410</name>
</gene>
<dbReference type="PANTHER" id="PTHR33420">
    <property type="entry name" value="FIMBRIAL SUBUNIT ELFA-RELATED"/>
    <property type="match status" value="1"/>
</dbReference>
<comment type="similarity">
    <text evidence="2">Belongs to the fimbrial protein family.</text>
</comment>
<evidence type="ECO:0000256" key="5">
    <source>
        <dbReference type="SAM" id="SignalP"/>
    </source>
</evidence>
<feature type="chain" id="PRO_5028801997" evidence="5">
    <location>
        <begin position="26"/>
        <end position="180"/>
    </location>
</feature>
<evidence type="ECO:0000256" key="1">
    <source>
        <dbReference type="ARBA" id="ARBA00004561"/>
    </source>
</evidence>
<dbReference type="InterPro" id="IPR036937">
    <property type="entry name" value="Adhesion_dom_fimbrial_sf"/>
</dbReference>
<sequence length="180" mass="19977">MMYVRNNYKIIILLINALFIGNATADEVVINLQGHIKEGTCQVANYQKVLSLTGDQQYISIHKTFPTVGSASQAIPFTIELKDCDPTLNISIRFDGVTVSGYDNILMLTQGTSSADGAGIQILDKEENPINIGEKTAVAFDVKKETAYVLPFYARYIRYSNDRVKEGEANGKVDFTFTYD</sequence>
<keyword evidence="3 5" id="KW-0732">Signal</keyword>
<keyword evidence="4" id="KW-0281">Fimbrium</keyword>
<dbReference type="Pfam" id="PF00419">
    <property type="entry name" value="Fimbrial"/>
    <property type="match status" value="1"/>
</dbReference>
<dbReference type="InterPro" id="IPR000259">
    <property type="entry name" value="Adhesion_dom_fimbrial"/>
</dbReference>
<dbReference type="SUPFAM" id="SSF49401">
    <property type="entry name" value="Bacterial adhesins"/>
    <property type="match status" value="1"/>
</dbReference>
<dbReference type="PANTHER" id="PTHR33420:SF3">
    <property type="entry name" value="FIMBRIAL SUBUNIT ELFA"/>
    <property type="match status" value="1"/>
</dbReference>
<evidence type="ECO:0000256" key="3">
    <source>
        <dbReference type="ARBA" id="ARBA00022729"/>
    </source>
</evidence>
<evidence type="ECO:0000313" key="8">
    <source>
        <dbReference type="Proteomes" id="UP000503287"/>
    </source>
</evidence>
<dbReference type="AlphaFoldDB" id="A0A6G6SFQ5"/>
<evidence type="ECO:0000313" key="7">
    <source>
        <dbReference type="EMBL" id="QIF93544.1"/>
    </source>
</evidence>
<feature type="signal peptide" evidence="5">
    <location>
        <begin position="1"/>
        <end position="25"/>
    </location>
</feature>
<dbReference type="InterPro" id="IPR008966">
    <property type="entry name" value="Adhesion_dom_sf"/>
</dbReference>
<protein>
    <submittedName>
        <fullName evidence="7">Fimbrial protein</fullName>
    </submittedName>
</protein>
<keyword evidence="8" id="KW-1185">Reference proteome</keyword>
<dbReference type="GO" id="GO:0009289">
    <property type="term" value="C:pilus"/>
    <property type="evidence" value="ECO:0007669"/>
    <property type="project" value="UniProtKB-SubCell"/>
</dbReference>
<evidence type="ECO:0000256" key="4">
    <source>
        <dbReference type="ARBA" id="ARBA00023263"/>
    </source>
</evidence>
<name>A0A6G6SFQ5_PROVU</name>
<comment type="subcellular location">
    <subcellularLocation>
        <location evidence="1">Fimbrium</location>
    </subcellularLocation>
</comment>
<dbReference type="InterPro" id="IPR050263">
    <property type="entry name" value="Bact_Fimbrial_Adh_Pro"/>
</dbReference>
<proteinExistence type="inferred from homology"/>
<organism evidence="7 8">
    <name type="scientific">Proteus vulgaris</name>
    <dbReference type="NCBI Taxonomy" id="585"/>
    <lineage>
        <taxon>Bacteria</taxon>
        <taxon>Pseudomonadati</taxon>
        <taxon>Pseudomonadota</taxon>
        <taxon>Gammaproteobacteria</taxon>
        <taxon>Enterobacterales</taxon>
        <taxon>Morganellaceae</taxon>
        <taxon>Proteus</taxon>
    </lineage>
</organism>
<reference evidence="7 8" key="1">
    <citation type="submission" date="2020-01" db="EMBL/GenBank/DDBJ databases">
        <title>The genomic epidemiology of tigecycline resistance gene tet(X) variants in a swine farm in China.</title>
        <authorList>
            <person name="Peng K."/>
            <person name="Li R."/>
        </authorList>
    </citation>
    <scope>NUCLEOTIDE SEQUENCE [LARGE SCALE GENOMIC DNA]</scope>
    <source>
        <strain evidence="7 8">ZN3</strain>
    </source>
</reference>
<dbReference type="RefSeq" id="WP_072069630.1">
    <property type="nucleotide sequence ID" value="NZ_CP047344.1"/>
</dbReference>